<feature type="region of interest" description="Disordered" evidence="1">
    <location>
        <begin position="368"/>
        <end position="392"/>
    </location>
</feature>
<dbReference type="Proteomes" id="UP001447188">
    <property type="component" value="Unassembled WGS sequence"/>
</dbReference>
<evidence type="ECO:0008006" key="4">
    <source>
        <dbReference type="Google" id="ProtNLM"/>
    </source>
</evidence>
<dbReference type="PANTHER" id="PTHR36847">
    <property type="entry name" value="AMIDOLIGASE ENZYME"/>
    <property type="match status" value="1"/>
</dbReference>
<evidence type="ECO:0000313" key="3">
    <source>
        <dbReference type="Proteomes" id="UP001447188"/>
    </source>
</evidence>
<proteinExistence type="predicted"/>
<feature type="compositionally biased region" description="Basic and acidic residues" evidence="1">
    <location>
        <begin position="374"/>
        <end position="392"/>
    </location>
</feature>
<evidence type="ECO:0000313" key="2">
    <source>
        <dbReference type="EMBL" id="KAL0632731.1"/>
    </source>
</evidence>
<keyword evidence="3" id="KW-1185">Reference proteome</keyword>
<name>A0ABR3GA81_9PEZI</name>
<organism evidence="2 3">
    <name type="scientific">Discina gigas</name>
    <dbReference type="NCBI Taxonomy" id="1032678"/>
    <lineage>
        <taxon>Eukaryota</taxon>
        <taxon>Fungi</taxon>
        <taxon>Dikarya</taxon>
        <taxon>Ascomycota</taxon>
        <taxon>Pezizomycotina</taxon>
        <taxon>Pezizomycetes</taxon>
        <taxon>Pezizales</taxon>
        <taxon>Discinaceae</taxon>
        <taxon>Discina</taxon>
    </lineage>
</organism>
<dbReference type="Pfam" id="PF12224">
    <property type="entry name" value="Amidoligase_2"/>
    <property type="match status" value="1"/>
</dbReference>
<gene>
    <name evidence="2" type="ORF">Q9L58_008362</name>
</gene>
<dbReference type="InterPro" id="IPR022025">
    <property type="entry name" value="Amidoligase_2"/>
</dbReference>
<dbReference type="EMBL" id="JBBBZM010000153">
    <property type="protein sequence ID" value="KAL0632731.1"/>
    <property type="molecule type" value="Genomic_DNA"/>
</dbReference>
<protein>
    <recommendedName>
        <fullName evidence="4">Amidoligase enzyme</fullName>
    </recommendedName>
</protein>
<feature type="compositionally biased region" description="Polar residues" evidence="1">
    <location>
        <begin position="1"/>
        <end position="11"/>
    </location>
</feature>
<reference evidence="2 3" key="1">
    <citation type="submission" date="2024-02" db="EMBL/GenBank/DDBJ databases">
        <title>Discinaceae phylogenomics.</title>
        <authorList>
            <person name="Dirks A.C."/>
            <person name="James T.Y."/>
        </authorList>
    </citation>
    <scope>NUCLEOTIDE SEQUENCE [LARGE SCALE GENOMIC DNA]</scope>
    <source>
        <strain evidence="2 3">ACD0624</strain>
    </source>
</reference>
<feature type="region of interest" description="Disordered" evidence="1">
    <location>
        <begin position="1"/>
        <end position="37"/>
    </location>
</feature>
<dbReference type="PANTHER" id="PTHR36847:SF1">
    <property type="entry name" value="AMIDOLIGASE ENZYME"/>
    <property type="match status" value="1"/>
</dbReference>
<sequence>MTGESSKSAPQRSIIRATSVLNSKTKKKRHDNDQDLSPDIRLSFNLWGRKGEGESVNQEDSELMALEDPYFLPGINRADITIGVELEMVLVNTWGIDAFKLVRNSLRDLADNLDSSVPPLGEFMRKKSNMPTGDPFSVFQVKTDPTISCDYWEIREIPTTPVEIATPILRNRSWKWVIPDMCHAITSLAAPNLGVQASFNSSTGLHVHIGIGRPYTLAELKRISKAIILFETQMDRYHPKCRVPEEDLGSCFRSCRSSLALRGLTNSEMVDAIDRCGKTEDLLCTINGLGRDRSYQRFYRYNFLPVQTYGTIEFRQAMGTKDPQWIGNWITVVIRFVTRAVKTPDKTYAFLAKFDEIPPEIYRSFGVPSPVGYGREKAPRRNVQREQEKSKG</sequence>
<accession>A0ABR3GA81</accession>
<comment type="caution">
    <text evidence="2">The sequence shown here is derived from an EMBL/GenBank/DDBJ whole genome shotgun (WGS) entry which is preliminary data.</text>
</comment>
<evidence type="ECO:0000256" key="1">
    <source>
        <dbReference type="SAM" id="MobiDB-lite"/>
    </source>
</evidence>